<evidence type="ECO:0000313" key="4">
    <source>
        <dbReference type="Proteomes" id="UP000275048"/>
    </source>
</evidence>
<comment type="similarity">
    <text evidence="1">Belongs to the AHA1 family.</text>
</comment>
<sequence length="160" mass="17941">MTTTSNPVTITAPEGLPFIDIEREFDAPVAAVFNAHRDPELVRQWLGPDGYEMTIDRWDFVPQGGYRYVHTNPEGESFAFNGTFHSVRENEFAVQTFEFEGYPDVVSIESMTFEDLGDGRTRLRGHAVYPTVEARDGMVASGMDRGVREGFERLDAILAG</sequence>
<dbReference type="OrthoDB" id="5185819at2"/>
<evidence type="ECO:0000256" key="1">
    <source>
        <dbReference type="ARBA" id="ARBA00006817"/>
    </source>
</evidence>
<dbReference type="CDD" id="cd07826">
    <property type="entry name" value="SRPBCC_CalC_Aha1-like_9"/>
    <property type="match status" value="1"/>
</dbReference>
<accession>A0A3M7ZZ67</accession>
<dbReference type="Gene3D" id="3.30.530.20">
    <property type="match status" value="1"/>
</dbReference>
<comment type="caution">
    <text evidence="3">The sequence shown here is derived from an EMBL/GenBank/DDBJ whole genome shotgun (WGS) entry which is preliminary data.</text>
</comment>
<dbReference type="RefSeq" id="WP_122938506.1">
    <property type="nucleotide sequence ID" value="NZ_JBHSNT010000003.1"/>
</dbReference>
<reference evidence="3 4" key="1">
    <citation type="submission" date="2018-10" db="EMBL/GenBank/DDBJ databases">
        <title>Isolation, diversity and antibacterial activity of antinobacteria from the wheat rhizosphere soil.</title>
        <authorList>
            <person name="Sun T."/>
        </authorList>
    </citation>
    <scope>NUCLEOTIDE SEQUENCE [LARGE SCALE GENOMIC DNA]</scope>
    <source>
        <strain evidence="3 4">SJ-23</strain>
    </source>
</reference>
<dbReference type="AlphaFoldDB" id="A0A3M7ZZ67"/>
<organism evidence="3 4">
    <name type="scientific">Agromyces tardus</name>
    <dbReference type="NCBI Taxonomy" id="2583849"/>
    <lineage>
        <taxon>Bacteria</taxon>
        <taxon>Bacillati</taxon>
        <taxon>Actinomycetota</taxon>
        <taxon>Actinomycetes</taxon>
        <taxon>Micrococcales</taxon>
        <taxon>Microbacteriaceae</taxon>
        <taxon>Agromyces</taxon>
    </lineage>
</organism>
<name>A0A3M7ZZ67_9MICO</name>
<proteinExistence type="inferred from homology"/>
<keyword evidence="4" id="KW-1185">Reference proteome</keyword>
<protein>
    <submittedName>
        <fullName evidence="3">Polyketide cyclase</fullName>
    </submittedName>
</protein>
<dbReference type="InterPro" id="IPR023393">
    <property type="entry name" value="START-like_dom_sf"/>
</dbReference>
<dbReference type="Proteomes" id="UP000275048">
    <property type="component" value="Unassembled WGS sequence"/>
</dbReference>
<dbReference type="InterPro" id="IPR013538">
    <property type="entry name" value="ASHA1/2-like_C"/>
</dbReference>
<dbReference type="Pfam" id="PF08327">
    <property type="entry name" value="AHSA1"/>
    <property type="match status" value="1"/>
</dbReference>
<feature type="domain" description="Activator of Hsp90 ATPase homologue 1/2-like C-terminal" evidence="2">
    <location>
        <begin position="26"/>
        <end position="158"/>
    </location>
</feature>
<gene>
    <name evidence="3" type="ORF">EDM22_18220</name>
</gene>
<evidence type="ECO:0000313" key="3">
    <source>
        <dbReference type="EMBL" id="RNB44086.1"/>
    </source>
</evidence>
<evidence type="ECO:0000259" key="2">
    <source>
        <dbReference type="Pfam" id="PF08327"/>
    </source>
</evidence>
<dbReference type="EMBL" id="RHHB01000067">
    <property type="protein sequence ID" value="RNB44086.1"/>
    <property type="molecule type" value="Genomic_DNA"/>
</dbReference>
<dbReference type="SUPFAM" id="SSF55961">
    <property type="entry name" value="Bet v1-like"/>
    <property type="match status" value="1"/>
</dbReference>